<accession>A0A9E7AFM4</accession>
<dbReference type="Proteomes" id="UP000830236">
    <property type="component" value="Chromosome"/>
</dbReference>
<evidence type="ECO:0000256" key="5">
    <source>
        <dbReference type="ARBA" id="ARBA00023251"/>
    </source>
</evidence>
<dbReference type="GO" id="GO:0005524">
    <property type="term" value="F:ATP binding"/>
    <property type="evidence" value="ECO:0007669"/>
    <property type="project" value="UniProtKB-KW"/>
</dbReference>
<evidence type="ECO:0000256" key="2">
    <source>
        <dbReference type="ARBA" id="ARBA00022448"/>
    </source>
</evidence>
<proteinExistence type="predicted"/>
<evidence type="ECO:0000313" key="7">
    <source>
        <dbReference type="EMBL" id="UQF79760.1"/>
    </source>
</evidence>
<dbReference type="SUPFAM" id="SSF52540">
    <property type="entry name" value="P-loop containing nucleoside triphosphate hydrolases"/>
    <property type="match status" value="1"/>
</dbReference>
<name>A0A9E7AFM4_9ACTO</name>
<evidence type="ECO:0000256" key="4">
    <source>
        <dbReference type="ARBA" id="ARBA00022840"/>
    </source>
</evidence>
<dbReference type="Gene3D" id="3.40.50.300">
    <property type="entry name" value="P-loop containing nucleotide triphosphate hydrolases"/>
    <property type="match status" value="1"/>
</dbReference>
<dbReference type="InterPro" id="IPR003593">
    <property type="entry name" value="AAA+_ATPase"/>
</dbReference>
<evidence type="ECO:0000256" key="1">
    <source>
        <dbReference type="ARBA" id="ARBA00004202"/>
    </source>
</evidence>
<gene>
    <name evidence="7" type="ORF">M3I41_00300</name>
</gene>
<comment type="subcellular location">
    <subcellularLocation>
        <location evidence="1">Cell membrane</location>
        <topology evidence="1">Peripheral membrane protein</topology>
    </subcellularLocation>
</comment>
<dbReference type="InterPro" id="IPR050763">
    <property type="entry name" value="ABC_transporter_ATP-binding"/>
</dbReference>
<dbReference type="GO" id="GO:0046677">
    <property type="term" value="P:response to antibiotic"/>
    <property type="evidence" value="ECO:0007669"/>
    <property type="project" value="UniProtKB-KW"/>
</dbReference>
<keyword evidence="4 7" id="KW-0067">ATP-binding</keyword>
<dbReference type="Pfam" id="PF00005">
    <property type="entry name" value="ABC_tran"/>
    <property type="match status" value="1"/>
</dbReference>
<keyword evidence="5" id="KW-0046">Antibiotic resistance</keyword>
<dbReference type="InterPro" id="IPR027417">
    <property type="entry name" value="P-loop_NTPase"/>
</dbReference>
<dbReference type="AlphaFoldDB" id="A0A9E7AFM4"/>
<dbReference type="SMART" id="SM00382">
    <property type="entry name" value="AAA"/>
    <property type="match status" value="1"/>
</dbReference>
<sequence>MADIAVEARGLKRSFNKGKFVAVNGLSLDIKYGQIHALLGPNGAGKTTTVKMLTTLLQPDSGSVKIAGVDAVKNPTSARRKLGLVLGGDLGFYPRASAQQNLCFFADIQGVPSAKRHQRVAQVLQDVQLTQYADTKVSGFSRGMKQRLHIARALLHEPRILFLDEPTTGLDPDISLEIRDLVSRLARQGVAVLLTSHSMAEVEELADQISLIGAGKLVISGQVQDIAACAGFDRCSTFTLTPAQDGLLKLSELLPGAVVHERRPLSAQWLHTIYWPQDQSSAVLEAELKRLFGRLPADYLCRPASLEQAYLAMADRLAR</sequence>
<dbReference type="KEGG" id="agh:M3I41_00300"/>
<dbReference type="EMBL" id="CP097095">
    <property type="protein sequence ID" value="UQF79760.1"/>
    <property type="molecule type" value="Genomic_DNA"/>
</dbReference>
<reference evidence="7" key="1">
    <citation type="submission" date="2022-05" db="EMBL/GenBank/DDBJ databases">
        <title>Using nanopore sequencing to obtain complete genomes from saliva samples.</title>
        <authorList>
            <person name="Baker J.L."/>
        </authorList>
    </citation>
    <scope>NUCLEOTIDE SEQUENCE</scope>
    <source>
        <strain evidence="7">JCVI-JB-Ag32</strain>
    </source>
</reference>
<evidence type="ECO:0000313" key="8">
    <source>
        <dbReference type="Proteomes" id="UP000830236"/>
    </source>
</evidence>
<dbReference type="PROSITE" id="PS50893">
    <property type="entry name" value="ABC_TRANSPORTER_2"/>
    <property type="match status" value="1"/>
</dbReference>
<dbReference type="PANTHER" id="PTHR42711">
    <property type="entry name" value="ABC TRANSPORTER ATP-BINDING PROTEIN"/>
    <property type="match status" value="1"/>
</dbReference>
<keyword evidence="3" id="KW-0547">Nucleotide-binding</keyword>
<dbReference type="InterPro" id="IPR003439">
    <property type="entry name" value="ABC_transporter-like_ATP-bd"/>
</dbReference>
<dbReference type="GO" id="GO:0005886">
    <property type="term" value="C:plasma membrane"/>
    <property type="evidence" value="ECO:0007669"/>
    <property type="project" value="UniProtKB-SubCell"/>
</dbReference>
<keyword evidence="2" id="KW-0813">Transport</keyword>
<protein>
    <submittedName>
        <fullName evidence="7">ABC transporter ATP-binding protein</fullName>
    </submittedName>
</protein>
<feature type="domain" description="ABC transporter" evidence="6">
    <location>
        <begin position="6"/>
        <end position="239"/>
    </location>
</feature>
<organism evidence="7 8">
    <name type="scientific">Actinomyces graevenitzii</name>
    <dbReference type="NCBI Taxonomy" id="55565"/>
    <lineage>
        <taxon>Bacteria</taxon>
        <taxon>Bacillati</taxon>
        <taxon>Actinomycetota</taxon>
        <taxon>Actinomycetes</taxon>
        <taxon>Actinomycetales</taxon>
        <taxon>Actinomycetaceae</taxon>
        <taxon>Actinomyces</taxon>
    </lineage>
</organism>
<dbReference type="PANTHER" id="PTHR42711:SF16">
    <property type="entry name" value="ABC TRANSPORTER ATP-BINDING PROTEIN"/>
    <property type="match status" value="1"/>
</dbReference>
<evidence type="ECO:0000259" key="6">
    <source>
        <dbReference type="PROSITE" id="PS50893"/>
    </source>
</evidence>
<dbReference type="GO" id="GO:0016887">
    <property type="term" value="F:ATP hydrolysis activity"/>
    <property type="evidence" value="ECO:0007669"/>
    <property type="project" value="InterPro"/>
</dbReference>
<evidence type="ECO:0000256" key="3">
    <source>
        <dbReference type="ARBA" id="ARBA00022741"/>
    </source>
</evidence>